<dbReference type="InterPro" id="IPR006076">
    <property type="entry name" value="FAD-dep_OxRdtase"/>
</dbReference>
<dbReference type="InterPro" id="IPR036188">
    <property type="entry name" value="FAD/NAD-bd_sf"/>
</dbReference>
<organism evidence="3 4">
    <name type="scientific">Roseococcus pinisoli</name>
    <dbReference type="NCBI Taxonomy" id="2835040"/>
    <lineage>
        <taxon>Bacteria</taxon>
        <taxon>Pseudomonadati</taxon>
        <taxon>Pseudomonadota</taxon>
        <taxon>Alphaproteobacteria</taxon>
        <taxon>Acetobacterales</taxon>
        <taxon>Roseomonadaceae</taxon>
        <taxon>Roseococcus</taxon>
    </lineage>
</organism>
<dbReference type="EMBL" id="JAHCDA010000002">
    <property type="protein sequence ID" value="MBS7811460.1"/>
    <property type="molecule type" value="Genomic_DNA"/>
</dbReference>
<evidence type="ECO:0000259" key="2">
    <source>
        <dbReference type="Pfam" id="PF01266"/>
    </source>
</evidence>
<accession>A0ABS5QEV6</accession>
<dbReference type="PANTHER" id="PTHR13847">
    <property type="entry name" value="SARCOSINE DEHYDROGENASE-RELATED"/>
    <property type="match status" value="1"/>
</dbReference>
<feature type="domain" description="FAD dependent oxidoreductase" evidence="2">
    <location>
        <begin position="5"/>
        <end position="395"/>
    </location>
</feature>
<gene>
    <name evidence="3" type="ORF">KHU32_10960</name>
</gene>
<sequence length="413" mass="44805">MRGSVVVLGAGMVGVSVALHLRRRGCDVVLVDRQGPGEGASFGNAGLIQREAVYPHAFPRTISELLRIARNNSVDAYYHPLALPSYASPLLRYWWHSEPARYAQIVLAWSELIRTCCDEHLALAKGTEAMELIRSVGFLRLYNDPVALEAAIAAAEVGKRDHAVGFDVLDGDGVAAAEPHLLVRRVGALNWTDPLSVTDPHGLTLAYCRQFLDAGGRFVLGDATTLAAQGAGWKVHTQEGPVEAARVVVALGAWAPKVTGPLGYSPPLFGKRGYHYHYGMQGNAVLNRPILDANAGFTLMPMRAGIRLTSGAEFAFTDGAKTPIQLERAEPLARRLLPLADRVEAEPWMGIRPCMPDMMPVIGPLPRRQSVWCAFGHGHQGLTLGPTTGRLVAEMMTGEVPFLDPAPYRPERF</sequence>
<proteinExistence type="predicted"/>
<comment type="caution">
    <text evidence="3">The sequence shown here is derived from an EMBL/GenBank/DDBJ whole genome shotgun (WGS) entry which is preliminary data.</text>
</comment>
<reference evidence="3 4" key="1">
    <citation type="submission" date="2021-05" db="EMBL/GenBank/DDBJ databases">
        <title>Roseococcus sp. XZZS9, whole genome shotgun sequencing project.</title>
        <authorList>
            <person name="Zhao G."/>
            <person name="Shen L."/>
        </authorList>
    </citation>
    <scope>NUCLEOTIDE SEQUENCE [LARGE SCALE GENOMIC DNA]</scope>
    <source>
        <strain evidence="3 4">XZZS9</strain>
    </source>
</reference>
<keyword evidence="1" id="KW-0560">Oxidoreductase</keyword>
<dbReference type="Proteomes" id="UP000766336">
    <property type="component" value="Unassembled WGS sequence"/>
</dbReference>
<dbReference type="Gene3D" id="3.50.50.60">
    <property type="entry name" value="FAD/NAD(P)-binding domain"/>
    <property type="match status" value="2"/>
</dbReference>
<dbReference type="SUPFAM" id="SSF51905">
    <property type="entry name" value="FAD/NAD(P)-binding domain"/>
    <property type="match status" value="1"/>
</dbReference>
<evidence type="ECO:0000313" key="3">
    <source>
        <dbReference type="EMBL" id="MBS7811460.1"/>
    </source>
</evidence>
<dbReference type="Pfam" id="PF01266">
    <property type="entry name" value="DAO"/>
    <property type="match status" value="1"/>
</dbReference>
<name>A0ABS5QEV6_9PROT</name>
<keyword evidence="4" id="KW-1185">Reference proteome</keyword>
<dbReference type="SUPFAM" id="SSF54373">
    <property type="entry name" value="FAD-linked reductases, C-terminal domain"/>
    <property type="match status" value="1"/>
</dbReference>
<protein>
    <submittedName>
        <fullName evidence="3">FAD-binding oxidoreductase</fullName>
    </submittedName>
</protein>
<evidence type="ECO:0000313" key="4">
    <source>
        <dbReference type="Proteomes" id="UP000766336"/>
    </source>
</evidence>
<dbReference type="Gene3D" id="3.30.9.10">
    <property type="entry name" value="D-Amino Acid Oxidase, subunit A, domain 2"/>
    <property type="match status" value="1"/>
</dbReference>
<dbReference type="PANTHER" id="PTHR13847:SF289">
    <property type="entry name" value="GLYCINE OXIDASE"/>
    <property type="match status" value="1"/>
</dbReference>
<evidence type="ECO:0000256" key="1">
    <source>
        <dbReference type="ARBA" id="ARBA00023002"/>
    </source>
</evidence>